<dbReference type="KEGG" id="suls:Sdiek1_2620"/>
<evidence type="ECO:0008006" key="4">
    <source>
        <dbReference type="Google" id="ProtNLM"/>
    </source>
</evidence>
<feature type="coiled-coil region" evidence="1">
    <location>
        <begin position="3"/>
        <end position="54"/>
    </location>
</feature>
<name>A0A1Y0HNT7_9BACT</name>
<gene>
    <name evidence="2" type="ORF">Sdiek1_2620</name>
</gene>
<keyword evidence="3" id="KW-1185">Reference proteome</keyword>
<dbReference type="OrthoDB" id="9883931at2"/>
<dbReference type="EMBL" id="CP021416">
    <property type="protein sequence ID" value="ARU49768.1"/>
    <property type="molecule type" value="Genomic_DNA"/>
</dbReference>
<evidence type="ECO:0000256" key="1">
    <source>
        <dbReference type="SAM" id="Coils"/>
    </source>
</evidence>
<keyword evidence="1" id="KW-0175">Coiled coil</keyword>
<dbReference type="RefSeq" id="WP_087439462.1">
    <property type="nucleotide sequence ID" value="NZ_CP021416.1"/>
</dbReference>
<evidence type="ECO:0000313" key="3">
    <source>
        <dbReference type="Proteomes" id="UP000196005"/>
    </source>
</evidence>
<accession>A0A1Y0HNT7</accession>
<reference evidence="3" key="1">
    <citation type="submission" date="2017-05" db="EMBL/GenBank/DDBJ databases">
        <title>Dechlorination kinetics govern the competition between two new strains of the genus Sulfurospirillum.</title>
        <authorList>
            <person name="Buttet G.F."/>
            <person name="Murray A.M."/>
            <person name="Goris T."/>
            <person name="Burion M."/>
            <person name="Lin B."/>
            <person name="Rolle M."/>
            <person name="Maillard J."/>
        </authorList>
    </citation>
    <scope>NUCLEOTIDE SEQUENCE [LARGE SCALE GENOMIC DNA]</scope>
    <source>
        <strain evidence="3">SL2-1</strain>
    </source>
</reference>
<proteinExistence type="predicted"/>
<evidence type="ECO:0000313" key="2">
    <source>
        <dbReference type="EMBL" id="ARU49768.1"/>
    </source>
</evidence>
<dbReference type="AlphaFoldDB" id="A0A1Y0HNT7"/>
<dbReference type="Proteomes" id="UP000196005">
    <property type="component" value="Chromosome"/>
</dbReference>
<protein>
    <recommendedName>
        <fullName evidence="4">Chromosome partition protein Smc</fullName>
    </recommendedName>
</protein>
<sequence length="154" mass="18036">MGKGKLVKLVEQLEEDVAFYKREMESYKAKADDIKALQLENKALKKQVTSLTDQISRMSEPLALYEKVSHYEKARTQIAINHNNVLEAMHRVSSHYKKMVDDFIPSMQKYKDDLITLSDEFTIPMDKFANEGLFEVRDEERVSKWESRSQKLTE</sequence>
<organism evidence="2 3">
    <name type="scientific">Sulfurospirillum diekertiae</name>
    <dbReference type="NCBI Taxonomy" id="1854492"/>
    <lineage>
        <taxon>Bacteria</taxon>
        <taxon>Pseudomonadati</taxon>
        <taxon>Campylobacterota</taxon>
        <taxon>Epsilonproteobacteria</taxon>
        <taxon>Campylobacterales</taxon>
        <taxon>Sulfurospirillaceae</taxon>
        <taxon>Sulfurospirillum</taxon>
    </lineage>
</organism>